<dbReference type="Proteomes" id="UP000237684">
    <property type="component" value="Unassembled WGS sequence"/>
</dbReference>
<protein>
    <submittedName>
        <fullName evidence="3">DNA repair exonuclease SbcCD ATPase subunit</fullName>
    </submittedName>
</protein>
<keyword evidence="3" id="KW-0269">Exonuclease</keyword>
<dbReference type="OrthoDB" id="9795626at2"/>
<keyword evidence="3" id="KW-0540">Nuclease</keyword>
<dbReference type="InParanoid" id="A0A2S8SRA6"/>
<feature type="coiled-coil region" evidence="1">
    <location>
        <begin position="523"/>
        <end position="564"/>
    </location>
</feature>
<proteinExistence type="predicted"/>
<dbReference type="InterPro" id="IPR038729">
    <property type="entry name" value="Rad50/SbcC_AAA"/>
</dbReference>
<gene>
    <name evidence="3" type="ORF">B1R32_11354</name>
</gene>
<sequence length="1053" mass="116902">MLPLQITLEGFMSYCDKATISFEGASLWMLAGGNGAGKSTIFDAMRWTIFGAHRGGRSGNEALIHRDREKLRVAFDLGLGDEKFRLLRTLSRTGRSTWQIEKLHGEQTEKVPETDGREGYETWLREHIGLSDETFCAAMYLAQGRGDAILGASPAQRYEMLREIVDISAYASLHERARSRALELESEARQSEKSWQNAPDSPAEEIEVLGEELASLSAQIARDGARREEILRLEPLAAHWQEVETQRIEAQKVLEKARQSLDGAPQTERDFARLNELETLLPPLESYAQTRERLAQNALETQNLLAILPTSQKKLQRAEVEIQSAKTTRGELESAQKTSENARLNALSELNALAPQLANARQIGIYQRESAALETEIAAFPAGLKGQIRASQFQIERAENQKIAADILRRFGREKALFQDAHKVEVATQSEIARLEKALPATKNEEHRCFQALEMAREAQSHAVKTLSAAATRRVDAEAARARFEEVRGESNCYFCGQTLTPEHTTIEVARLQNALQPTKIEEAQARQALKAQDRAAQNAKNQLENAQIALRNRENELEKSRGLATNAQNSAGHARVSATAILQELSAQFAARFDENDSRNWDESRVERALNGDFPASQDLETLRNESQNLNLWRQQLHDLIEQEAALQKIAARLSDRENQLAPLRAALGDAALAALQSREIALQTSLQKAISEQENGALQRQKIRETVLSLEKSREAAQLEIAQLESRIAALKAAQIEIARALSAANSPLLSAFFELEEELRAELSQLQNEMSRLESGDLRARAAALSQAQTRITDLEHEVSRLGKSALSVPLAARRSPPLLQLEAQNLKVEIENAEGIRRETSLEKFELERRREAKSQLEKANLAAQNAARRHKTLADLLGPHQLQRYLLREAENGILDEANVVLDRISSGTLRLELRADDDEIAGARKGAPKVLDLAVFRADDAGRGPGMLPAFLSGSQRFRVAVALALGIGRYATHGGGTRLEAVIIDEGFGSLDKIGRGEMIDELKMLGHELKRVILVSHQEEFADAFSNRYLIENDGTTSTARLLAS</sequence>
<comment type="caution">
    <text evidence="3">The sequence shown here is derived from an EMBL/GenBank/DDBJ whole genome shotgun (WGS) entry which is preliminary data.</text>
</comment>
<dbReference type="Gene3D" id="3.40.50.300">
    <property type="entry name" value="P-loop containing nucleotide triphosphate hydrolases"/>
    <property type="match status" value="2"/>
</dbReference>
<keyword evidence="1" id="KW-0175">Coiled coil</keyword>
<dbReference type="FunCoup" id="A0A2S8SRA6">
    <property type="interactions" value="49"/>
</dbReference>
<dbReference type="GO" id="GO:0006302">
    <property type="term" value="P:double-strand break repair"/>
    <property type="evidence" value="ECO:0007669"/>
    <property type="project" value="InterPro"/>
</dbReference>
<evidence type="ECO:0000313" key="4">
    <source>
        <dbReference type="Proteomes" id="UP000237684"/>
    </source>
</evidence>
<dbReference type="SUPFAM" id="SSF52540">
    <property type="entry name" value="P-loop containing nucleoside triphosphate hydrolases"/>
    <property type="match status" value="1"/>
</dbReference>
<dbReference type="RefSeq" id="WP_106380569.1">
    <property type="nucleotide sequence ID" value="NZ_NIGF01000013.1"/>
</dbReference>
<keyword evidence="3" id="KW-0378">Hydrolase</keyword>
<name>A0A2S8SRA6_9BACT</name>
<dbReference type="Pfam" id="PF13476">
    <property type="entry name" value="AAA_23"/>
    <property type="match status" value="1"/>
</dbReference>
<dbReference type="GO" id="GO:0016887">
    <property type="term" value="F:ATP hydrolysis activity"/>
    <property type="evidence" value="ECO:0007669"/>
    <property type="project" value="InterPro"/>
</dbReference>
<accession>A0A2S8SRA6</accession>
<dbReference type="GO" id="GO:0004527">
    <property type="term" value="F:exonuclease activity"/>
    <property type="evidence" value="ECO:0007669"/>
    <property type="project" value="UniProtKB-KW"/>
</dbReference>
<evidence type="ECO:0000256" key="1">
    <source>
        <dbReference type="SAM" id="Coils"/>
    </source>
</evidence>
<feature type="domain" description="Rad50/SbcC-type AAA" evidence="2">
    <location>
        <begin position="5"/>
        <end position="192"/>
    </location>
</feature>
<dbReference type="AlphaFoldDB" id="A0A2S8SRA6"/>
<dbReference type="InterPro" id="IPR027417">
    <property type="entry name" value="P-loop_NTPase"/>
</dbReference>
<dbReference type="PANTHER" id="PTHR32114:SF2">
    <property type="entry name" value="ABC TRANSPORTER ABCH.3"/>
    <property type="match status" value="1"/>
</dbReference>
<evidence type="ECO:0000313" key="3">
    <source>
        <dbReference type="EMBL" id="PQV63327.1"/>
    </source>
</evidence>
<feature type="coiled-coil region" evidence="1">
    <location>
        <begin position="702"/>
        <end position="874"/>
    </location>
</feature>
<reference evidence="3 4" key="1">
    <citation type="journal article" date="2018" name="Syst. Appl. Microbiol.">
        <title>Abditibacterium utsteinense sp. nov., the first cultivated member of candidate phylum FBP, isolated from ice-free Antarctic soil samples.</title>
        <authorList>
            <person name="Tahon G."/>
            <person name="Tytgat B."/>
            <person name="Lebbe L."/>
            <person name="Carlier A."/>
            <person name="Willems A."/>
        </authorList>
    </citation>
    <scope>NUCLEOTIDE SEQUENCE [LARGE SCALE GENOMIC DNA]</scope>
    <source>
        <strain evidence="3 4">LMG 29911</strain>
    </source>
</reference>
<organism evidence="3 4">
    <name type="scientific">Abditibacterium utsteinense</name>
    <dbReference type="NCBI Taxonomy" id="1960156"/>
    <lineage>
        <taxon>Bacteria</taxon>
        <taxon>Pseudomonadati</taxon>
        <taxon>Abditibacteriota</taxon>
        <taxon>Abditibacteriia</taxon>
        <taxon>Abditibacteriales</taxon>
        <taxon>Abditibacteriaceae</taxon>
        <taxon>Abditibacterium</taxon>
    </lineage>
</organism>
<keyword evidence="4" id="KW-1185">Reference proteome</keyword>
<evidence type="ECO:0000259" key="2">
    <source>
        <dbReference type="Pfam" id="PF13476"/>
    </source>
</evidence>
<dbReference type="PANTHER" id="PTHR32114">
    <property type="entry name" value="ABC TRANSPORTER ABCH.3"/>
    <property type="match status" value="1"/>
</dbReference>
<dbReference type="EMBL" id="NIGF01000013">
    <property type="protein sequence ID" value="PQV63327.1"/>
    <property type="molecule type" value="Genomic_DNA"/>
</dbReference>